<keyword evidence="3" id="KW-1185">Reference proteome</keyword>
<proteinExistence type="predicted"/>
<gene>
    <name evidence="2" type="ORF">M5K25_001396</name>
</gene>
<dbReference type="Proteomes" id="UP001552299">
    <property type="component" value="Unassembled WGS sequence"/>
</dbReference>
<dbReference type="EMBL" id="JANQDX010000002">
    <property type="protein sequence ID" value="KAL0927233.1"/>
    <property type="molecule type" value="Genomic_DNA"/>
</dbReference>
<comment type="caution">
    <text evidence="2">The sequence shown here is derived from an EMBL/GenBank/DDBJ whole genome shotgun (WGS) entry which is preliminary data.</text>
</comment>
<evidence type="ECO:0000313" key="2">
    <source>
        <dbReference type="EMBL" id="KAL0927233.1"/>
    </source>
</evidence>
<dbReference type="AlphaFoldDB" id="A0ABD0VR97"/>
<evidence type="ECO:0000256" key="1">
    <source>
        <dbReference type="SAM" id="Phobius"/>
    </source>
</evidence>
<protein>
    <submittedName>
        <fullName evidence="2">Uncharacterized protein</fullName>
    </submittedName>
</protein>
<accession>A0ABD0VR97</accession>
<keyword evidence="1" id="KW-0812">Transmembrane</keyword>
<evidence type="ECO:0000313" key="3">
    <source>
        <dbReference type="Proteomes" id="UP001552299"/>
    </source>
</evidence>
<organism evidence="2 3">
    <name type="scientific">Dendrobium thyrsiflorum</name>
    <name type="common">Pinecone-like raceme dendrobium</name>
    <name type="synonym">Orchid</name>
    <dbReference type="NCBI Taxonomy" id="117978"/>
    <lineage>
        <taxon>Eukaryota</taxon>
        <taxon>Viridiplantae</taxon>
        <taxon>Streptophyta</taxon>
        <taxon>Embryophyta</taxon>
        <taxon>Tracheophyta</taxon>
        <taxon>Spermatophyta</taxon>
        <taxon>Magnoliopsida</taxon>
        <taxon>Liliopsida</taxon>
        <taxon>Asparagales</taxon>
        <taxon>Orchidaceae</taxon>
        <taxon>Epidendroideae</taxon>
        <taxon>Malaxideae</taxon>
        <taxon>Dendrobiinae</taxon>
        <taxon>Dendrobium</taxon>
    </lineage>
</organism>
<keyword evidence="1" id="KW-0472">Membrane</keyword>
<name>A0ABD0VR97_DENTH</name>
<keyword evidence="1" id="KW-1133">Transmembrane helix</keyword>
<reference evidence="2 3" key="1">
    <citation type="journal article" date="2024" name="Plant Biotechnol. J.">
        <title>Dendrobium thyrsiflorum genome and its molecular insights into genes involved in important horticultural traits.</title>
        <authorList>
            <person name="Chen B."/>
            <person name="Wang J.Y."/>
            <person name="Zheng P.J."/>
            <person name="Li K.L."/>
            <person name="Liang Y.M."/>
            <person name="Chen X.F."/>
            <person name="Zhang C."/>
            <person name="Zhao X."/>
            <person name="He X."/>
            <person name="Zhang G.Q."/>
            <person name="Liu Z.J."/>
            <person name="Xu Q."/>
        </authorList>
    </citation>
    <scope>NUCLEOTIDE SEQUENCE [LARGE SCALE GENOMIC DNA]</scope>
    <source>
        <strain evidence="2">GZMU011</strain>
    </source>
</reference>
<feature type="transmembrane region" description="Helical" evidence="1">
    <location>
        <begin position="66"/>
        <end position="86"/>
    </location>
</feature>
<sequence length="88" mass="9661">MAAFPSLVALGFSTFPPLVALGFSPSWFFFPWLVRSPLWLYVLVPLAVRPCSPGCQFLPLGCSGRFSVWLLGCFLVVAFWPSVSLFSG</sequence>